<dbReference type="InterPro" id="IPR013087">
    <property type="entry name" value="Znf_C2H2_type"/>
</dbReference>
<dbReference type="GO" id="GO:0010468">
    <property type="term" value="P:regulation of gene expression"/>
    <property type="evidence" value="ECO:0007669"/>
    <property type="project" value="TreeGrafter"/>
</dbReference>
<sequence length="580" mass="65956">MAPNKEDFLERKILCLEKRLTLIERFVEARFSESLQDYANVTYTPHYHYPPPPSPLQYQPSFSRPAPASVKRKALERIVVDTPRFSPKISSVHSKAVDLDGVRDCVVKVIRLQLPGEENAEISQSSKSQSVPSTSTTVKEIGGVASRTRRIRNPVVREDFITESRPRRRKVGGGDSIDSLATPATQDAVDEDADDQDDMAVNSGSPLPSPQVADMVDTCFEDDDPPESHEEEVDETYFIFPGTLRPAKTTKRELRASRGATNNDGGDDDNEGEDQLGYNNDLLDKDWSGAEDDAADDDPADDQNIKQPTKRKHAPPRPRLPDGTRPKRVYLSSTIDSIRIDAICVTDRTFKECHICHKHFKDDAIDSHMETHTKARHLLCNFANCDKSFYTHVSLMKHRATHEPEKFGRRCRFCSKLFARKDKALYHERNCVKRAAERGEVIDPTIVEDMRRRSKGRWNWTPPTSIKDAQEEKKRCPHCHLSVKLSRFEKHLKVHDEDGKNWKCNLCEKSYFNKRNLVRHIASMHPDKQPSTTSTRQEGESDDGISVKNEVLEGEDEITDEPQDNQETPQGQVENDMPTT</sequence>
<dbReference type="InterPro" id="IPR003656">
    <property type="entry name" value="Znf_BED"/>
</dbReference>
<feature type="compositionally biased region" description="Acidic residues" evidence="9">
    <location>
        <begin position="265"/>
        <end position="274"/>
    </location>
</feature>
<reference evidence="11 12" key="1">
    <citation type="journal article" date="2016" name="Genome Biol. Evol.">
        <title>Gene Family Evolution Reflects Adaptation to Soil Environmental Stressors in the Genome of the Collembolan Orchesella cincta.</title>
        <authorList>
            <person name="Faddeeva-Vakhrusheva A."/>
            <person name="Derks M.F."/>
            <person name="Anvar S.Y."/>
            <person name="Agamennone V."/>
            <person name="Suring W."/>
            <person name="Smit S."/>
            <person name="van Straalen N.M."/>
            <person name="Roelofs D."/>
        </authorList>
    </citation>
    <scope>NUCLEOTIDE SEQUENCE [LARGE SCALE GENOMIC DNA]</scope>
    <source>
        <tissue evidence="11">Mixed pool</tissue>
    </source>
</reference>
<dbReference type="Pfam" id="PF02892">
    <property type="entry name" value="zf-BED"/>
    <property type="match status" value="1"/>
</dbReference>
<feature type="compositionally biased region" description="Low complexity" evidence="9">
    <location>
        <begin position="123"/>
        <end position="139"/>
    </location>
</feature>
<dbReference type="PROSITE" id="PS00028">
    <property type="entry name" value="ZINC_FINGER_C2H2_1"/>
    <property type="match status" value="2"/>
</dbReference>
<proteinExistence type="predicted"/>
<keyword evidence="5" id="KW-0862">Zinc</keyword>
<dbReference type="STRING" id="48709.A0A1D2MKC5"/>
<feature type="region of interest" description="Disordered" evidence="9">
    <location>
        <begin position="160"/>
        <end position="328"/>
    </location>
</feature>
<evidence type="ECO:0000256" key="2">
    <source>
        <dbReference type="ARBA" id="ARBA00022723"/>
    </source>
</evidence>
<dbReference type="PANTHER" id="PTHR16515">
    <property type="entry name" value="PR DOMAIN ZINC FINGER PROTEIN"/>
    <property type="match status" value="1"/>
</dbReference>
<feature type="compositionally biased region" description="Polar residues" evidence="9">
    <location>
        <begin position="565"/>
        <end position="580"/>
    </location>
</feature>
<evidence type="ECO:0000256" key="4">
    <source>
        <dbReference type="ARBA" id="ARBA00022771"/>
    </source>
</evidence>
<feature type="compositionally biased region" description="Acidic residues" evidence="9">
    <location>
        <begin position="289"/>
        <end position="301"/>
    </location>
</feature>
<comment type="subcellular location">
    <subcellularLocation>
        <location evidence="1">Nucleus</location>
    </subcellularLocation>
</comment>
<feature type="domain" description="C2H2-type" evidence="10">
    <location>
        <begin position="502"/>
        <end position="530"/>
    </location>
</feature>
<feature type="compositionally biased region" description="Acidic residues" evidence="9">
    <location>
        <begin position="188"/>
        <end position="198"/>
    </location>
</feature>
<dbReference type="Proteomes" id="UP000094527">
    <property type="component" value="Unassembled WGS sequence"/>
</dbReference>
<keyword evidence="12" id="KW-1185">Reference proteome</keyword>
<evidence type="ECO:0000256" key="8">
    <source>
        <dbReference type="PROSITE-ProRule" id="PRU00042"/>
    </source>
</evidence>
<organism evidence="11 12">
    <name type="scientific">Orchesella cincta</name>
    <name type="common">Springtail</name>
    <name type="synonym">Podura cincta</name>
    <dbReference type="NCBI Taxonomy" id="48709"/>
    <lineage>
        <taxon>Eukaryota</taxon>
        <taxon>Metazoa</taxon>
        <taxon>Ecdysozoa</taxon>
        <taxon>Arthropoda</taxon>
        <taxon>Hexapoda</taxon>
        <taxon>Collembola</taxon>
        <taxon>Entomobryomorpha</taxon>
        <taxon>Entomobryoidea</taxon>
        <taxon>Orchesellidae</taxon>
        <taxon>Orchesellinae</taxon>
        <taxon>Orchesella</taxon>
    </lineage>
</organism>
<evidence type="ECO:0000256" key="6">
    <source>
        <dbReference type="ARBA" id="ARBA00023125"/>
    </source>
</evidence>
<keyword evidence="3" id="KW-0677">Repeat</keyword>
<dbReference type="OrthoDB" id="3176202at2759"/>
<comment type="caution">
    <text evidence="11">The sequence shown here is derived from an EMBL/GenBank/DDBJ whole genome shotgun (WGS) entry which is preliminary data.</text>
</comment>
<dbReference type="InterPro" id="IPR036236">
    <property type="entry name" value="Znf_C2H2_sf"/>
</dbReference>
<keyword evidence="4 8" id="KW-0863">Zinc-finger</keyword>
<keyword evidence="7" id="KW-0539">Nucleus</keyword>
<gene>
    <name evidence="11" type="ORF">Ocin01_13164</name>
</gene>
<dbReference type="SUPFAM" id="SSF57667">
    <property type="entry name" value="beta-beta-alpha zinc fingers"/>
    <property type="match status" value="2"/>
</dbReference>
<feature type="region of interest" description="Disordered" evidence="9">
    <location>
        <begin position="522"/>
        <end position="580"/>
    </location>
</feature>
<dbReference type="AlphaFoldDB" id="A0A1D2MKC5"/>
<evidence type="ECO:0000313" key="11">
    <source>
        <dbReference type="EMBL" id="ODM93516.1"/>
    </source>
</evidence>
<evidence type="ECO:0000256" key="9">
    <source>
        <dbReference type="SAM" id="MobiDB-lite"/>
    </source>
</evidence>
<dbReference type="GO" id="GO:0005634">
    <property type="term" value="C:nucleus"/>
    <property type="evidence" value="ECO:0007669"/>
    <property type="project" value="UniProtKB-SubCell"/>
</dbReference>
<feature type="domain" description="C2H2-type" evidence="10">
    <location>
        <begin position="378"/>
        <end position="407"/>
    </location>
</feature>
<feature type="compositionally biased region" description="Acidic residues" evidence="9">
    <location>
        <begin position="219"/>
        <end position="235"/>
    </location>
</feature>
<dbReference type="GO" id="GO:0008270">
    <property type="term" value="F:zinc ion binding"/>
    <property type="evidence" value="ECO:0007669"/>
    <property type="project" value="UniProtKB-KW"/>
</dbReference>
<protein>
    <submittedName>
        <fullName evidence="11">PR domain zinc finger protein 4</fullName>
    </submittedName>
</protein>
<dbReference type="GO" id="GO:0003677">
    <property type="term" value="F:DNA binding"/>
    <property type="evidence" value="ECO:0007669"/>
    <property type="project" value="UniProtKB-KW"/>
</dbReference>
<evidence type="ECO:0000313" key="12">
    <source>
        <dbReference type="Proteomes" id="UP000094527"/>
    </source>
</evidence>
<evidence type="ECO:0000256" key="1">
    <source>
        <dbReference type="ARBA" id="ARBA00004123"/>
    </source>
</evidence>
<dbReference type="PANTHER" id="PTHR16515:SF49">
    <property type="entry name" value="GASTRULA ZINC FINGER PROTEIN XLCGF49.1-LIKE-RELATED"/>
    <property type="match status" value="1"/>
</dbReference>
<evidence type="ECO:0000256" key="5">
    <source>
        <dbReference type="ARBA" id="ARBA00022833"/>
    </source>
</evidence>
<evidence type="ECO:0000256" key="7">
    <source>
        <dbReference type="ARBA" id="ARBA00023242"/>
    </source>
</evidence>
<dbReference type="PROSITE" id="PS50157">
    <property type="entry name" value="ZINC_FINGER_C2H2_2"/>
    <property type="match status" value="2"/>
</dbReference>
<dbReference type="EMBL" id="LJIJ01000964">
    <property type="protein sequence ID" value="ODM93516.1"/>
    <property type="molecule type" value="Genomic_DNA"/>
</dbReference>
<feature type="compositionally biased region" description="Acidic residues" evidence="9">
    <location>
        <begin position="552"/>
        <end position="564"/>
    </location>
</feature>
<keyword evidence="2" id="KW-0479">Metal-binding</keyword>
<dbReference type="Gene3D" id="3.30.160.60">
    <property type="entry name" value="Classic Zinc Finger"/>
    <property type="match status" value="2"/>
</dbReference>
<evidence type="ECO:0000259" key="10">
    <source>
        <dbReference type="PROSITE" id="PS50157"/>
    </source>
</evidence>
<dbReference type="SMART" id="SM00355">
    <property type="entry name" value="ZnF_C2H2"/>
    <property type="match status" value="4"/>
</dbReference>
<feature type="region of interest" description="Disordered" evidence="9">
    <location>
        <begin position="118"/>
        <end position="139"/>
    </location>
</feature>
<name>A0A1D2MKC5_ORCCI</name>
<evidence type="ECO:0000256" key="3">
    <source>
        <dbReference type="ARBA" id="ARBA00022737"/>
    </source>
</evidence>
<keyword evidence="6" id="KW-0238">DNA-binding</keyword>
<dbReference type="InterPro" id="IPR050331">
    <property type="entry name" value="Zinc_finger"/>
</dbReference>
<accession>A0A1D2MKC5</accession>